<dbReference type="KEGG" id="abs:AZOBR_110069"/>
<sequence>MSGRVRRNRSSTRKRMEGRRVMLRTMTVATLAVLAFAAPAEAQRQEYPSWVYEEMVPTGPHMRRMEEAQPIPGARPSHWGAMGNGEQFRAGSRGYGTDPARATPSYSRTNSLTPPVRDGRGAATAARRGGGGDNVPGTPREVMLNPEYNFER</sequence>
<evidence type="ECO:0008006" key="5">
    <source>
        <dbReference type="Google" id="ProtNLM"/>
    </source>
</evidence>
<gene>
    <name evidence="3" type="ORF">AZOBR_110069</name>
</gene>
<keyword evidence="4" id="KW-1185">Reference proteome</keyword>
<protein>
    <recommendedName>
        <fullName evidence="5">Peptide-binding protein</fullName>
    </recommendedName>
</protein>
<name>A0A9P1NM11_9PROT</name>
<feature type="chain" id="PRO_5040234215" description="Peptide-binding protein" evidence="2">
    <location>
        <begin position="43"/>
        <end position="152"/>
    </location>
</feature>
<organism evidence="3 4">
    <name type="scientific">Azospirillum baldaniorum</name>
    <dbReference type="NCBI Taxonomy" id="1064539"/>
    <lineage>
        <taxon>Bacteria</taxon>
        <taxon>Pseudomonadati</taxon>
        <taxon>Pseudomonadota</taxon>
        <taxon>Alphaproteobacteria</taxon>
        <taxon>Rhodospirillales</taxon>
        <taxon>Azospirillaceae</taxon>
        <taxon>Azospirillum</taxon>
    </lineage>
</organism>
<evidence type="ECO:0000313" key="3">
    <source>
        <dbReference type="EMBL" id="CCC98095.1"/>
    </source>
</evidence>
<feature type="signal peptide" evidence="2">
    <location>
        <begin position="1"/>
        <end position="42"/>
    </location>
</feature>
<proteinExistence type="predicted"/>
<evidence type="ECO:0000256" key="1">
    <source>
        <dbReference type="SAM" id="MobiDB-lite"/>
    </source>
</evidence>
<dbReference type="AlphaFoldDB" id="A0A9P1NM11"/>
<keyword evidence="2" id="KW-0732">Signal</keyword>
<evidence type="ECO:0000256" key="2">
    <source>
        <dbReference type="SAM" id="SignalP"/>
    </source>
</evidence>
<reference evidence="3 4" key="1">
    <citation type="journal article" date="2011" name="PLoS Genet.">
        <title>Azospirillum genomes reveal transition of bacteria from aquatic to terrestrial environments.</title>
        <authorList>
            <person name="Wisniewski-Dye F."/>
            <person name="Borziak K."/>
            <person name="Khalsa-Moyers G."/>
            <person name="Alexandre G."/>
            <person name="Sukharnikov L.O."/>
            <person name="Wuichet K."/>
            <person name="Hurst G.B."/>
            <person name="McDonald W.H."/>
            <person name="Robertson J.S."/>
            <person name="Barbe V."/>
            <person name="Calteau A."/>
            <person name="Rouy Z."/>
            <person name="Mangenot S."/>
            <person name="Prigent-Combaret C."/>
            <person name="Normand P."/>
            <person name="Boyer M."/>
            <person name="Siguier P."/>
            <person name="Dessaux Y."/>
            <person name="Elmerich C."/>
            <person name="Condemine G."/>
            <person name="Krishnen G."/>
            <person name="Kennedy I."/>
            <person name="Paterson A.H."/>
            <person name="Gonzalez V."/>
            <person name="Mavingui P."/>
            <person name="Zhulin I.B."/>
        </authorList>
    </citation>
    <scope>NUCLEOTIDE SEQUENCE [LARGE SCALE GENOMIC DNA]</scope>
    <source>
        <strain evidence="3 4">Sp245</strain>
    </source>
</reference>
<evidence type="ECO:0000313" key="4">
    <source>
        <dbReference type="Proteomes" id="UP000007319"/>
    </source>
</evidence>
<feature type="compositionally biased region" description="Polar residues" evidence="1">
    <location>
        <begin position="104"/>
        <end position="113"/>
    </location>
</feature>
<accession>A0A9P1NM11</accession>
<dbReference type="EMBL" id="HE577327">
    <property type="protein sequence ID" value="CCC98095.1"/>
    <property type="molecule type" value="Genomic_DNA"/>
</dbReference>
<feature type="region of interest" description="Disordered" evidence="1">
    <location>
        <begin position="71"/>
        <end position="152"/>
    </location>
</feature>
<dbReference type="Proteomes" id="UP000007319">
    <property type="component" value="Chromosome"/>
</dbReference>